<name>A0AAD5QJY9_PARTN</name>
<proteinExistence type="predicted"/>
<dbReference type="Proteomes" id="UP001196413">
    <property type="component" value="Unassembled WGS sequence"/>
</dbReference>
<dbReference type="EMBL" id="JAHQIW010000708">
    <property type="protein sequence ID" value="KAJ1349661.1"/>
    <property type="molecule type" value="Genomic_DNA"/>
</dbReference>
<comment type="caution">
    <text evidence="1">The sequence shown here is derived from an EMBL/GenBank/DDBJ whole genome shotgun (WGS) entry which is preliminary data.</text>
</comment>
<organism evidence="1 2">
    <name type="scientific">Parelaphostrongylus tenuis</name>
    <name type="common">Meningeal worm</name>
    <dbReference type="NCBI Taxonomy" id="148309"/>
    <lineage>
        <taxon>Eukaryota</taxon>
        <taxon>Metazoa</taxon>
        <taxon>Ecdysozoa</taxon>
        <taxon>Nematoda</taxon>
        <taxon>Chromadorea</taxon>
        <taxon>Rhabditida</taxon>
        <taxon>Rhabditina</taxon>
        <taxon>Rhabditomorpha</taxon>
        <taxon>Strongyloidea</taxon>
        <taxon>Metastrongylidae</taxon>
        <taxon>Parelaphostrongylus</taxon>
    </lineage>
</organism>
<gene>
    <name evidence="1" type="ORF">KIN20_005259</name>
</gene>
<accession>A0AAD5QJY9</accession>
<evidence type="ECO:0000313" key="1">
    <source>
        <dbReference type="EMBL" id="KAJ1349661.1"/>
    </source>
</evidence>
<evidence type="ECO:0000313" key="2">
    <source>
        <dbReference type="Proteomes" id="UP001196413"/>
    </source>
</evidence>
<sequence length="97" mass="10526">MTRVEPGHVADIGYQMTKQNLISNADPTAINTAGFSAQAIALIQGNRQMATYIAGFNGKRRSRSLSHMSDYIAETTFGNSMSMSQSLSPVFCEDVFA</sequence>
<dbReference type="AlphaFoldDB" id="A0AAD5QJY9"/>
<reference evidence="1" key="1">
    <citation type="submission" date="2021-06" db="EMBL/GenBank/DDBJ databases">
        <title>Parelaphostrongylus tenuis whole genome reference sequence.</title>
        <authorList>
            <person name="Garwood T.J."/>
            <person name="Larsen P.A."/>
            <person name="Fountain-Jones N.M."/>
            <person name="Garbe J.R."/>
            <person name="Macchietto M.G."/>
            <person name="Kania S.A."/>
            <person name="Gerhold R.W."/>
            <person name="Richards J.E."/>
            <person name="Wolf T.M."/>
        </authorList>
    </citation>
    <scope>NUCLEOTIDE SEQUENCE</scope>
    <source>
        <strain evidence="1">MNPRO001-30</strain>
        <tissue evidence="1">Meninges</tissue>
    </source>
</reference>
<protein>
    <submittedName>
        <fullName evidence="1">Uncharacterized protein</fullName>
    </submittedName>
</protein>
<keyword evidence="2" id="KW-1185">Reference proteome</keyword>